<protein>
    <submittedName>
        <fullName evidence="1">Uncharacterized protein</fullName>
    </submittedName>
</protein>
<gene>
    <name evidence="1" type="ORF">DWU99_12665</name>
</gene>
<dbReference type="Proteomes" id="UP000255334">
    <property type="component" value="Unassembled WGS sequence"/>
</dbReference>
<comment type="caution">
    <text evidence="1">The sequence shown here is derived from an EMBL/GenBank/DDBJ whole genome shotgun (WGS) entry which is preliminary data.</text>
</comment>
<proteinExistence type="predicted"/>
<reference evidence="1 2" key="1">
    <citation type="submission" date="2018-07" db="EMBL/GenBank/DDBJ databases">
        <title>Dyella monticola sp. nov. and Dyella psychrodurans sp. nov. isolated from monsoon evergreen broad-leaved forest soil of Dinghu Mountain, China.</title>
        <authorList>
            <person name="Gao Z."/>
            <person name="Qiu L."/>
        </authorList>
    </citation>
    <scope>NUCLEOTIDE SEQUENCE [LARGE SCALE GENOMIC DNA]</scope>
    <source>
        <strain evidence="1 2">4MSK11</strain>
    </source>
</reference>
<accession>A0A370X563</accession>
<organism evidence="1 2">
    <name type="scientific">Dyella psychrodurans</name>
    <dbReference type="NCBI Taxonomy" id="1927960"/>
    <lineage>
        <taxon>Bacteria</taxon>
        <taxon>Pseudomonadati</taxon>
        <taxon>Pseudomonadota</taxon>
        <taxon>Gammaproteobacteria</taxon>
        <taxon>Lysobacterales</taxon>
        <taxon>Rhodanobacteraceae</taxon>
        <taxon>Dyella</taxon>
    </lineage>
</organism>
<sequence>MVAHAQDACTTNFTHTGDATSGLTYATSRTVPGLAPRDALAQYKQIAQEQGLKIGRESYGSNGGELTVSHLASVNARGFDVHLQADATGKVSIAATLPPGMMAKADALRDNLCTTLNKLQAGVSASDVADRGARPLVYTPSPQESTDICMANFIGSDTSDEGETFSTWSLGSAIDIPSAIEHLKGLTSVMKIMHLSTGAIHGKKATLTIALDNAAGVLDGGFSIGGPDLRGFTIRLDLDAALDAISFSVHTNKEQQGINRDRMRRLACTLVAIAANGVLPPEEKKPSYFRNPFKNPQKAAQEQMDKGVQLMTQAKRSLYQRAIQAGKAIAFLPMLNVDAKYAQALPSDLTPGGTMHQPFRFDETATLVWRSTGDANNIVNVGDQYSLFREGLFGYIQSEDARKTTYGIYIIDPGRYDLVGVTYDLVHSTLPALSSKHWTTAPKLGMATFAMTNDVEYSSHQQWFNAQYQNVQVYDGSSCAIEETSGSVIGCAQWENSYHNETHVSDPGGWRSVVDKGYAGGLAASIKFTKPFAHFDVTPGAIIVTDGFTAIPDSVAYDSDACHQAGDNLIDCNIKSVKLFRIPGSPSELHIFPEAAVKFPEVADFTTKATYQPMTVNATKLEETPGTYEADWAAPYSLSAH</sequence>
<dbReference type="AlphaFoldDB" id="A0A370X563"/>
<evidence type="ECO:0000313" key="1">
    <source>
        <dbReference type="EMBL" id="RDS83381.1"/>
    </source>
</evidence>
<name>A0A370X563_9GAMM</name>
<keyword evidence="2" id="KW-1185">Reference proteome</keyword>
<dbReference type="EMBL" id="QRBF01000004">
    <property type="protein sequence ID" value="RDS83381.1"/>
    <property type="molecule type" value="Genomic_DNA"/>
</dbReference>
<evidence type="ECO:0000313" key="2">
    <source>
        <dbReference type="Proteomes" id="UP000255334"/>
    </source>
</evidence>